<protein>
    <recommendedName>
        <fullName evidence="2">ribose-5-phosphate isomerase</fullName>
        <ecNumber evidence="2">5.3.1.6</ecNumber>
    </recommendedName>
    <alternativeName>
        <fullName evidence="4">Phosphoriboisomerase</fullName>
    </alternativeName>
</protein>
<evidence type="ECO:0000256" key="1">
    <source>
        <dbReference type="ARBA" id="ARBA00001713"/>
    </source>
</evidence>
<comment type="caution">
    <text evidence="5">The sequence shown here is derived from an EMBL/GenBank/DDBJ whole genome shotgun (WGS) entry which is preliminary data.</text>
</comment>
<dbReference type="InterPro" id="IPR037171">
    <property type="entry name" value="NagB/RpiA_transferase-like"/>
</dbReference>
<evidence type="ECO:0000256" key="2">
    <source>
        <dbReference type="ARBA" id="ARBA00011959"/>
    </source>
</evidence>
<evidence type="ECO:0000256" key="3">
    <source>
        <dbReference type="ARBA" id="ARBA00023235"/>
    </source>
</evidence>
<dbReference type="PANTHER" id="PTHR11934">
    <property type="entry name" value="RIBOSE-5-PHOSPHATE ISOMERASE"/>
    <property type="match status" value="1"/>
</dbReference>
<dbReference type="CDD" id="cd01398">
    <property type="entry name" value="RPI_A"/>
    <property type="match status" value="1"/>
</dbReference>
<accession>T1AZP0</accession>
<dbReference type="GO" id="GO:0005829">
    <property type="term" value="C:cytosol"/>
    <property type="evidence" value="ECO:0007669"/>
    <property type="project" value="TreeGrafter"/>
</dbReference>
<dbReference type="GO" id="GO:0006014">
    <property type="term" value="P:D-ribose metabolic process"/>
    <property type="evidence" value="ECO:0007669"/>
    <property type="project" value="TreeGrafter"/>
</dbReference>
<sequence>MNTAATDPDAGKRAAAEAALKEVQDDSVVGVGTGSTVRFFIAGLARMRARIEGAVSSSEQSSALLRAAGIPVLDLNAVGPIPLYVDGADECDPWRRLIKGGGAALTREKIVAEAAQRFVCIIDPSKCVDVLGRFPLPVEVIPMARSLVARALVRLGGQPVWRDGTTTDNGNWILDVHGLRITDPGGAGARDQPDPRRGQRGFVRAASGRCGAGGRHAATRTAALKRGACPQMCCVADRPRAACCKSPALSRRARRLAAPSPPVWGCPATG</sequence>
<dbReference type="InterPro" id="IPR004788">
    <property type="entry name" value="Ribose5P_isomerase_type_A"/>
</dbReference>
<dbReference type="GO" id="GO:0004751">
    <property type="term" value="F:ribose-5-phosphate isomerase activity"/>
    <property type="evidence" value="ECO:0007669"/>
    <property type="project" value="UniProtKB-EC"/>
</dbReference>
<dbReference type="PANTHER" id="PTHR11934:SF0">
    <property type="entry name" value="RIBOSE-5-PHOSPHATE ISOMERASE"/>
    <property type="match status" value="1"/>
</dbReference>
<evidence type="ECO:0000256" key="4">
    <source>
        <dbReference type="ARBA" id="ARBA00029734"/>
    </source>
</evidence>
<organism evidence="5">
    <name type="scientific">mine drainage metagenome</name>
    <dbReference type="NCBI Taxonomy" id="410659"/>
    <lineage>
        <taxon>unclassified sequences</taxon>
        <taxon>metagenomes</taxon>
        <taxon>ecological metagenomes</taxon>
    </lineage>
</organism>
<name>T1AZP0_9ZZZZ</name>
<comment type="catalytic activity">
    <reaction evidence="1">
        <text>aldehydo-D-ribose 5-phosphate = D-ribulose 5-phosphate</text>
        <dbReference type="Rhea" id="RHEA:14657"/>
        <dbReference type="ChEBI" id="CHEBI:58121"/>
        <dbReference type="ChEBI" id="CHEBI:58273"/>
        <dbReference type="EC" id="5.3.1.6"/>
    </reaction>
</comment>
<dbReference type="AlphaFoldDB" id="T1AZP0"/>
<dbReference type="GO" id="GO:0009052">
    <property type="term" value="P:pentose-phosphate shunt, non-oxidative branch"/>
    <property type="evidence" value="ECO:0007669"/>
    <property type="project" value="InterPro"/>
</dbReference>
<dbReference type="EC" id="5.3.1.6" evidence="2"/>
<dbReference type="FunFam" id="3.40.50.1360:FF:000001">
    <property type="entry name" value="Ribose-5-phosphate isomerase A"/>
    <property type="match status" value="1"/>
</dbReference>
<dbReference type="NCBIfam" id="NF001924">
    <property type="entry name" value="PRK00702.1"/>
    <property type="match status" value="1"/>
</dbReference>
<gene>
    <name evidence="5" type="ORF">B1A_08282</name>
</gene>
<dbReference type="Gene3D" id="3.30.70.260">
    <property type="match status" value="1"/>
</dbReference>
<dbReference type="Pfam" id="PF06026">
    <property type="entry name" value="Rib_5-P_isom_A"/>
    <property type="match status" value="1"/>
</dbReference>
<dbReference type="EMBL" id="AUZX01005926">
    <property type="protein sequence ID" value="EQD66046.1"/>
    <property type="molecule type" value="Genomic_DNA"/>
</dbReference>
<reference evidence="5" key="1">
    <citation type="submission" date="2013-08" db="EMBL/GenBank/DDBJ databases">
        <authorList>
            <person name="Mendez C."/>
            <person name="Richter M."/>
            <person name="Ferrer M."/>
            <person name="Sanchez J."/>
        </authorList>
    </citation>
    <scope>NUCLEOTIDE SEQUENCE</scope>
</reference>
<dbReference type="Gene3D" id="3.40.50.1360">
    <property type="match status" value="1"/>
</dbReference>
<dbReference type="NCBIfam" id="TIGR00021">
    <property type="entry name" value="rpiA"/>
    <property type="match status" value="1"/>
</dbReference>
<evidence type="ECO:0000313" key="5">
    <source>
        <dbReference type="EMBL" id="EQD66046.1"/>
    </source>
</evidence>
<reference evidence="5" key="2">
    <citation type="journal article" date="2014" name="ISME J.">
        <title>Microbial stratification in low pH oxic and suboxic macroscopic growths along an acid mine drainage.</title>
        <authorList>
            <person name="Mendez-Garcia C."/>
            <person name="Mesa V."/>
            <person name="Sprenger R.R."/>
            <person name="Richter M."/>
            <person name="Diez M.S."/>
            <person name="Solano J."/>
            <person name="Bargiela R."/>
            <person name="Golyshina O.V."/>
            <person name="Manteca A."/>
            <person name="Ramos J.L."/>
            <person name="Gallego J.R."/>
            <person name="Llorente I."/>
            <person name="Martins Dos Santos V.A."/>
            <person name="Jensen O.N."/>
            <person name="Pelaez A.I."/>
            <person name="Sanchez J."/>
            <person name="Ferrer M."/>
        </authorList>
    </citation>
    <scope>NUCLEOTIDE SEQUENCE</scope>
</reference>
<keyword evidence="3 5" id="KW-0413">Isomerase</keyword>
<proteinExistence type="predicted"/>
<dbReference type="SUPFAM" id="SSF100950">
    <property type="entry name" value="NagB/RpiA/CoA transferase-like"/>
    <property type="match status" value="1"/>
</dbReference>